<keyword evidence="11 18" id="KW-0460">Magnesium</keyword>
<dbReference type="FunFam" id="3.10.520.10:FF:000001">
    <property type="entry name" value="FAD:protein FMN transferase"/>
    <property type="match status" value="1"/>
</dbReference>
<feature type="binding site" evidence="19">
    <location>
        <position position="308"/>
    </location>
    <ligand>
        <name>Mg(2+)</name>
        <dbReference type="ChEBI" id="CHEBI:18420"/>
    </ligand>
</feature>
<feature type="chain" id="PRO_5010755583" description="FAD:protein FMN transferase" evidence="20">
    <location>
        <begin position="27"/>
        <end position="352"/>
    </location>
</feature>
<keyword evidence="14 20" id="KW-0449">Lipoprotein</keyword>
<evidence type="ECO:0000256" key="16">
    <source>
        <dbReference type="ARBA" id="ARBA00048540"/>
    </source>
</evidence>
<evidence type="ECO:0000256" key="11">
    <source>
        <dbReference type="ARBA" id="ARBA00022842"/>
    </source>
</evidence>
<evidence type="ECO:0000256" key="2">
    <source>
        <dbReference type="ARBA" id="ARBA00011955"/>
    </source>
</evidence>
<comment type="catalytic activity">
    <reaction evidence="16 18 20">
        <text>L-threonyl-[protein] + FAD = FMN-L-threonyl-[protein] + AMP + H(+)</text>
        <dbReference type="Rhea" id="RHEA:36847"/>
        <dbReference type="Rhea" id="RHEA-COMP:11060"/>
        <dbReference type="Rhea" id="RHEA-COMP:11061"/>
        <dbReference type="ChEBI" id="CHEBI:15378"/>
        <dbReference type="ChEBI" id="CHEBI:30013"/>
        <dbReference type="ChEBI" id="CHEBI:57692"/>
        <dbReference type="ChEBI" id="CHEBI:74257"/>
        <dbReference type="ChEBI" id="CHEBI:456215"/>
        <dbReference type="EC" id="2.7.1.180"/>
    </reaction>
</comment>
<dbReference type="RefSeq" id="WP_085365197.1">
    <property type="nucleotide sequence ID" value="NZ_CAUJPZ010000011.1"/>
</dbReference>
<dbReference type="PANTHER" id="PTHR30040">
    <property type="entry name" value="THIAMINE BIOSYNTHESIS LIPOPROTEIN APBE"/>
    <property type="match status" value="1"/>
</dbReference>
<evidence type="ECO:0000256" key="7">
    <source>
        <dbReference type="ARBA" id="ARBA00022679"/>
    </source>
</evidence>
<evidence type="ECO:0000256" key="18">
    <source>
        <dbReference type="PIRNR" id="PIRNR006268"/>
    </source>
</evidence>
<evidence type="ECO:0000313" key="21">
    <source>
        <dbReference type="EMBL" id="OSI18318.1"/>
    </source>
</evidence>
<feature type="signal peptide" evidence="20">
    <location>
        <begin position="1"/>
        <end position="26"/>
    </location>
</feature>
<keyword evidence="12" id="KW-0472">Membrane</keyword>
<dbReference type="GeneID" id="94581221"/>
<dbReference type="InterPro" id="IPR003374">
    <property type="entry name" value="ApbE-like_sf"/>
</dbReference>
<keyword evidence="5 20" id="KW-0997">Cell inner membrane</keyword>
<dbReference type="Pfam" id="PF02424">
    <property type="entry name" value="ApbE"/>
    <property type="match status" value="1"/>
</dbReference>
<dbReference type="InterPro" id="IPR024932">
    <property type="entry name" value="ApbE"/>
</dbReference>
<evidence type="ECO:0000256" key="15">
    <source>
        <dbReference type="ARBA" id="ARBA00031306"/>
    </source>
</evidence>
<dbReference type="GO" id="GO:0005886">
    <property type="term" value="C:plasma membrane"/>
    <property type="evidence" value="ECO:0007669"/>
    <property type="project" value="UniProtKB-SubCell"/>
</dbReference>
<comment type="cofactor">
    <cofactor evidence="19">
        <name>Mg(2+)</name>
        <dbReference type="ChEBI" id="CHEBI:18420"/>
    </cofactor>
    <cofactor evidence="19">
        <name>Mn(2+)</name>
        <dbReference type="ChEBI" id="CHEBI:29035"/>
    </cofactor>
    <text evidence="19">Magnesium. Can also use manganese.</text>
</comment>
<dbReference type="PANTHER" id="PTHR30040:SF2">
    <property type="entry name" value="FAD:PROTEIN FMN TRANSFERASE"/>
    <property type="match status" value="1"/>
</dbReference>
<dbReference type="GO" id="GO:0046872">
    <property type="term" value="F:metal ion binding"/>
    <property type="evidence" value="ECO:0007669"/>
    <property type="project" value="UniProtKB-UniRule"/>
</dbReference>
<comment type="caution">
    <text evidence="21">The sequence shown here is derived from an EMBL/GenBank/DDBJ whole genome shotgun (WGS) entry which is preliminary data.</text>
</comment>
<keyword evidence="22" id="KW-1185">Reference proteome</keyword>
<evidence type="ECO:0000256" key="6">
    <source>
        <dbReference type="ARBA" id="ARBA00022630"/>
    </source>
</evidence>
<evidence type="ECO:0000256" key="20">
    <source>
        <dbReference type="RuleBase" id="RU363002"/>
    </source>
</evidence>
<keyword evidence="7 18" id="KW-0808">Transferase</keyword>
<comment type="subcellular location">
    <subcellularLocation>
        <location evidence="17 20">Cell inner membrane</location>
        <topology evidence="17 20">Lipid-anchor</topology>
        <orientation evidence="17 20">Periplasmic side</orientation>
    </subcellularLocation>
</comment>
<dbReference type="Proteomes" id="UP000193118">
    <property type="component" value="Unassembled WGS sequence"/>
</dbReference>
<dbReference type="AlphaFoldDB" id="A0A1X3DEF4"/>
<dbReference type="Gene3D" id="3.10.520.10">
    <property type="entry name" value="ApbE-like domains"/>
    <property type="match status" value="1"/>
</dbReference>
<dbReference type="EMBL" id="MTBO01000003">
    <property type="protein sequence ID" value="OSI18318.1"/>
    <property type="molecule type" value="Genomic_DNA"/>
</dbReference>
<keyword evidence="6 18" id="KW-0285">Flavoprotein</keyword>
<feature type="binding site" evidence="19">
    <location>
        <position position="188"/>
    </location>
    <ligand>
        <name>Mg(2+)</name>
        <dbReference type="ChEBI" id="CHEBI:18420"/>
    </ligand>
</feature>
<comment type="function">
    <text evidence="20">Flavin transferase that catalyzes the transfer of the FMN moiety of FAD and its covalent binding to the hydroxyl group of a threonine residue in a target flavoprotein.</text>
</comment>
<keyword evidence="9 20" id="KW-0732">Signal</keyword>
<comment type="similarity">
    <text evidence="1 18 20">Belongs to the ApbE family.</text>
</comment>
<accession>A0A1X3DEF4</accession>
<evidence type="ECO:0000256" key="9">
    <source>
        <dbReference type="ARBA" id="ARBA00022729"/>
    </source>
</evidence>
<feature type="binding site" evidence="19">
    <location>
        <position position="304"/>
    </location>
    <ligand>
        <name>Mg(2+)</name>
        <dbReference type="ChEBI" id="CHEBI:18420"/>
    </ligand>
</feature>
<keyword evidence="4" id="KW-1003">Cell membrane</keyword>
<evidence type="ECO:0000256" key="10">
    <source>
        <dbReference type="ARBA" id="ARBA00022827"/>
    </source>
</evidence>
<evidence type="ECO:0000256" key="12">
    <source>
        <dbReference type="ARBA" id="ARBA00023136"/>
    </source>
</evidence>
<evidence type="ECO:0000256" key="14">
    <source>
        <dbReference type="ARBA" id="ARBA00023288"/>
    </source>
</evidence>
<dbReference type="PROSITE" id="PS51257">
    <property type="entry name" value="PROKAR_LIPOPROTEIN"/>
    <property type="match status" value="1"/>
</dbReference>
<keyword evidence="13" id="KW-0564">Palmitate</keyword>
<protein>
    <recommendedName>
        <fullName evidence="3 18">FAD:protein FMN transferase</fullName>
        <ecNumber evidence="2 18">2.7.1.180</ecNumber>
    </recommendedName>
    <alternativeName>
        <fullName evidence="15 18">Flavin transferase</fullName>
    </alternativeName>
</protein>
<evidence type="ECO:0000256" key="1">
    <source>
        <dbReference type="ARBA" id="ARBA00008282"/>
    </source>
</evidence>
<evidence type="ECO:0000313" key="22">
    <source>
        <dbReference type="Proteomes" id="UP000193118"/>
    </source>
</evidence>
<evidence type="ECO:0000256" key="4">
    <source>
        <dbReference type="ARBA" id="ARBA00022475"/>
    </source>
</evidence>
<reference evidence="22" key="1">
    <citation type="submission" date="2017-01" db="EMBL/GenBank/DDBJ databases">
        <authorList>
            <person name="Wolfgang W.J."/>
            <person name="Cole J."/>
            <person name="Wroblewski D."/>
            <person name="Mcginnis J."/>
            <person name="Musser K.A."/>
        </authorList>
    </citation>
    <scope>NUCLEOTIDE SEQUENCE [LARGE SCALE GENOMIC DNA]</scope>
    <source>
        <strain evidence="22">DSM 19151</strain>
    </source>
</reference>
<proteinExistence type="inferred from homology"/>
<dbReference type="STRING" id="194197.BWD09_02670"/>
<evidence type="ECO:0000256" key="13">
    <source>
        <dbReference type="ARBA" id="ARBA00023139"/>
    </source>
</evidence>
<organism evidence="21 22">
    <name type="scientific">Neisseria dentiae</name>
    <dbReference type="NCBI Taxonomy" id="194197"/>
    <lineage>
        <taxon>Bacteria</taxon>
        <taxon>Pseudomonadati</taxon>
        <taxon>Pseudomonadota</taxon>
        <taxon>Betaproteobacteria</taxon>
        <taxon>Neisseriales</taxon>
        <taxon>Neisseriaceae</taxon>
        <taxon>Neisseria</taxon>
    </lineage>
</organism>
<keyword evidence="10 18" id="KW-0274">FAD</keyword>
<sequence>MLHHAKNLIFRLLGLMALSAALSACGGAPETATVTGETMGTTYTVKYLANPGSPLPDPKQTQADFDKILQEVNRQMSTYQTDSEISRFNRMKASEGSMAVSADFATVVAEAVRLNRLTEGALDVTVGPLVNLWGFGPDKNISQAPTAAQIGAAEKLVGIDKIRLEAKPSETGARLGKQADGVYLDLSAIAKGFGVDKLAQHLDSLGVQNYLVEIGGELRAKGKNQKNEAWSVGIEQPQFAQKQAAQIVVPLNNRSLATSGDYRNFRTDASGKRLSHIIDPQSKQPISHNLTSVSVVADNAMTADGLATGLFVMGEEKALATAEKNRLAVFLIIKTADGFKTEMSSAFKEIVK</sequence>
<evidence type="ECO:0000256" key="5">
    <source>
        <dbReference type="ARBA" id="ARBA00022519"/>
    </source>
</evidence>
<gene>
    <name evidence="21" type="ORF">BWD09_02670</name>
</gene>
<keyword evidence="8 18" id="KW-0479">Metal-binding</keyword>
<evidence type="ECO:0000256" key="8">
    <source>
        <dbReference type="ARBA" id="ARBA00022723"/>
    </source>
</evidence>
<dbReference type="EC" id="2.7.1.180" evidence="2 18"/>
<name>A0A1X3DEF4_9NEIS</name>
<evidence type="ECO:0000256" key="17">
    <source>
        <dbReference type="ARBA" id="ARBA00060485"/>
    </source>
</evidence>
<dbReference type="SUPFAM" id="SSF143631">
    <property type="entry name" value="ApbE-like"/>
    <property type="match status" value="1"/>
</dbReference>
<evidence type="ECO:0000256" key="19">
    <source>
        <dbReference type="PIRSR" id="PIRSR006268-2"/>
    </source>
</evidence>
<evidence type="ECO:0000256" key="3">
    <source>
        <dbReference type="ARBA" id="ARBA00016337"/>
    </source>
</evidence>
<dbReference type="PIRSF" id="PIRSF006268">
    <property type="entry name" value="ApbE"/>
    <property type="match status" value="1"/>
</dbReference>
<dbReference type="GO" id="GO:0016740">
    <property type="term" value="F:transferase activity"/>
    <property type="evidence" value="ECO:0007669"/>
    <property type="project" value="UniProtKB-UniRule"/>
</dbReference>